<dbReference type="AlphaFoldDB" id="A0A2A2K3K3"/>
<dbReference type="Gene3D" id="3.30.1300.30">
    <property type="entry name" value="GSPII I/J protein-like"/>
    <property type="match status" value="1"/>
</dbReference>
<comment type="caution">
    <text evidence="2">The sequence shown here is derived from an EMBL/GenBank/DDBJ whole genome shotgun (WGS) entry which is preliminary data.</text>
</comment>
<proteinExistence type="predicted"/>
<dbReference type="Proteomes" id="UP000218231">
    <property type="component" value="Unassembled WGS sequence"/>
</dbReference>
<evidence type="ECO:0000259" key="1">
    <source>
        <dbReference type="Pfam" id="PF02501"/>
    </source>
</evidence>
<sequence>MPGSCAGCAGTVNAPSSSVGKASTGRWKAWHWVIGPRACGRTGPSARRQRCCSPPMAGHVRALCAGAGPRAARFVVEQYWPATNQDNGVLVQGGQACHWQLQLRRTGVRDLRRGELLLHADRDQRLPLGQFTVFLERP</sequence>
<evidence type="ECO:0000313" key="3">
    <source>
        <dbReference type="Proteomes" id="UP000218231"/>
    </source>
</evidence>
<dbReference type="EMBL" id="LIAE01009756">
    <property type="protein sequence ID" value="PAV68460.1"/>
    <property type="molecule type" value="Genomic_DNA"/>
</dbReference>
<reference evidence="2 3" key="1">
    <citation type="journal article" date="2017" name="Curr. Biol.">
        <title>Genome architecture and evolution of a unichromosomal asexual nematode.</title>
        <authorList>
            <person name="Fradin H."/>
            <person name="Zegar C."/>
            <person name="Gutwein M."/>
            <person name="Lucas J."/>
            <person name="Kovtun M."/>
            <person name="Corcoran D."/>
            <person name="Baugh L.R."/>
            <person name="Kiontke K."/>
            <person name="Gunsalus K."/>
            <person name="Fitch D.H."/>
            <person name="Piano F."/>
        </authorList>
    </citation>
    <scope>NUCLEOTIDE SEQUENCE [LARGE SCALE GENOMIC DNA]</scope>
    <source>
        <strain evidence="2">PF1309</strain>
    </source>
</reference>
<evidence type="ECO:0000313" key="2">
    <source>
        <dbReference type="EMBL" id="PAV68460.1"/>
    </source>
</evidence>
<feature type="domain" description="Type II secretion system protein GspI C-terminal" evidence="1">
    <location>
        <begin position="70"/>
        <end position="135"/>
    </location>
</feature>
<name>A0A2A2K3K3_9BILA</name>
<gene>
    <name evidence="2" type="ORF">WR25_22855</name>
</gene>
<protein>
    <recommendedName>
        <fullName evidence="1">Type II secretion system protein GspI C-terminal domain-containing protein</fullName>
    </recommendedName>
</protein>
<dbReference type="Pfam" id="PF02501">
    <property type="entry name" value="T2SSI"/>
    <property type="match status" value="1"/>
</dbReference>
<accession>A0A2A2K3K3</accession>
<organism evidence="2 3">
    <name type="scientific">Diploscapter pachys</name>
    <dbReference type="NCBI Taxonomy" id="2018661"/>
    <lineage>
        <taxon>Eukaryota</taxon>
        <taxon>Metazoa</taxon>
        <taxon>Ecdysozoa</taxon>
        <taxon>Nematoda</taxon>
        <taxon>Chromadorea</taxon>
        <taxon>Rhabditida</taxon>
        <taxon>Rhabditina</taxon>
        <taxon>Rhabditomorpha</taxon>
        <taxon>Rhabditoidea</taxon>
        <taxon>Rhabditidae</taxon>
        <taxon>Diploscapter</taxon>
    </lineage>
</organism>
<dbReference type="InterPro" id="IPR003413">
    <property type="entry name" value="T2SS_GspI_C"/>
</dbReference>
<keyword evidence="3" id="KW-1185">Reference proteome</keyword>